<dbReference type="Proteomes" id="UP000036681">
    <property type="component" value="Unplaced"/>
</dbReference>
<dbReference type="AlphaFoldDB" id="A0A0M3II19"/>
<evidence type="ECO:0000313" key="2">
    <source>
        <dbReference type="WBParaSite" id="ALUE_0001813401-mRNA-1"/>
    </source>
</evidence>
<reference evidence="2" key="1">
    <citation type="submission" date="2017-02" db="UniProtKB">
        <authorList>
            <consortium name="WormBaseParasite"/>
        </authorList>
    </citation>
    <scope>IDENTIFICATION</scope>
</reference>
<sequence>MRGRNYYYVFIRYSLMIKDQIYSICLYLKYLRVMLE</sequence>
<evidence type="ECO:0000313" key="1">
    <source>
        <dbReference type="Proteomes" id="UP000036681"/>
    </source>
</evidence>
<dbReference type="WBParaSite" id="ALUE_0001813401-mRNA-1">
    <property type="protein sequence ID" value="ALUE_0001813401-mRNA-1"/>
    <property type="gene ID" value="ALUE_0001813401"/>
</dbReference>
<organism evidence="1 2">
    <name type="scientific">Ascaris lumbricoides</name>
    <name type="common">Giant roundworm</name>
    <dbReference type="NCBI Taxonomy" id="6252"/>
    <lineage>
        <taxon>Eukaryota</taxon>
        <taxon>Metazoa</taxon>
        <taxon>Ecdysozoa</taxon>
        <taxon>Nematoda</taxon>
        <taxon>Chromadorea</taxon>
        <taxon>Rhabditida</taxon>
        <taxon>Spirurina</taxon>
        <taxon>Ascaridomorpha</taxon>
        <taxon>Ascaridoidea</taxon>
        <taxon>Ascarididae</taxon>
        <taxon>Ascaris</taxon>
    </lineage>
</organism>
<keyword evidence="1" id="KW-1185">Reference proteome</keyword>
<accession>A0A0M3II19</accession>
<protein>
    <submittedName>
        <fullName evidence="2">Uncharacterized protein</fullName>
    </submittedName>
</protein>
<proteinExistence type="predicted"/>
<name>A0A0M3II19_ASCLU</name>